<dbReference type="AlphaFoldDB" id="A0A6A6DUC7"/>
<evidence type="ECO:0000313" key="2">
    <source>
        <dbReference type="EMBL" id="KAF2183271.1"/>
    </source>
</evidence>
<keyword evidence="3" id="KW-1185">Reference proteome</keyword>
<evidence type="ECO:0000256" key="1">
    <source>
        <dbReference type="SAM" id="MobiDB-lite"/>
    </source>
</evidence>
<dbReference type="EMBL" id="ML994643">
    <property type="protein sequence ID" value="KAF2183271.1"/>
    <property type="molecule type" value="Genomic_DNA"/>
</dbReference>
<organism evidence="2 3">
    <name type="scientific">Zopfia rhizophila CBS 207.26</name>
    <dbReference type="NCBI Taxonomy" id="1314779"/>
    <lineage>
        <taxon>Eukaryota</taxon>
        <taxon>Fungi</taxon>
        <taxon>Dikarya</taxon>
        <taxon>Ascomycota</taxon>
        <taxon>Pezizomycotina</taxon>
        <taxon>Dothideomycetes</taxon>
        <taxon>Dothideomycetes incertae sedis</taxon>
        <taxon>Zopfiaceae</taxon>
        <taxon>Zopfia</taxon>
    </lineage>
</organism>
<proteinExistence type="predicted"/>
<dbReference type="Proteomes" id="UP000800200">
    <property type="component" value="Unassembled WGS sequence"/>
</dbReference>
<sequence>MISSSKGRLILILGLGTKMRASIILTLFFSSIASAEVIQVLDRRLPFDLSTPLKQRSDSPASSALRKRQFCPPSYGYCVANNGDAVCQSVDEVCCQVISTGGSDPFTCPLTHPYCCPPDPSTGILVCGSDESCGSGDFFSVPPAVKATETTGMAGPTRSAGGNGGGSRATPSAKKEGGAVGMDRRCGAESVVAAALVALVVGV</sequence>
<evidence type="ECO:0000313" key="3">
    <source>
        <dbReference type="Proteomes" id="UP000800200"/>
    </source>
</evidence>
<protein>
    <submittedName>
        <fullName evidence="2">Uncharacterized protein</fullName>
    </submittedName>
</protein>
<feature type="region of interest" description="Disordered" evidence="1">
    <location>
        <begin position="149"/>
        <end position="180"/>
    </location>
</feature>
<dbReference type="OrthoDB" id="3943574at2759"/>
<reference evidence="2" key="1">
    <citation type="journal article" date="2020" name="Stud. Mycol.">
        <title>101 Dothideomycetes genomes: a test case for predicting lifestyles and emergence of pathogens.</title>
        <authorList>
            <person name="Haridas S."/>
            <person name="Albert R."/>
            <person name="Binder M."/>
            <person name="Bloem J."/>
            <person name="Labutti K."/>
            <person name="Salamov A."/>
            <person name="Andreopoulos B."/>
            <person name="Baker S."/>
            <person name="Barry K."/>
            <person name="Bills G."/>
            <person name="Bluhm B."/>
            <person name="Cannon C."/>
            <person name="Castanera R."/>
            <person name="Culley D."/>
            <person name="Daum C."/>
            <person name="Ezra D."/>
            <person name="Gonzalez J."/>
            <person name="Henrissat B."/>
            <person name="Kuo A."/>
            <person name="Liang C."/>
            <person name="Lipzen A."/>
            <person name="Lutzoni F."/>
            <person name="Magnuson J."/>
            <person name="Mondo S."/>
            <person name="Nolan M."/>
            <person name="Ohm R."/>
            <person name="Pangilinan J."/>
            <person name="Park H.-J."/>
            <person name="Ramirez L."/>
            <person name="Alfaro M."/>
            <person name="Sun H."/>
            <person name="Tritt A."/>
            <person name="Yoshinaga Y."/>
            <person name="Zwiers L.-H."/>
            <person name="Turgeon B."/>
            <person name="Goodwin S."/>
            <person name="Spatafora J."/>
            <person name="Crous P."/>
            <person name="Grigoriev I."/>
        </authorList>
    </citation>
    <scope>NUCLEOTIDE SEQUENCE</scope>
    <source>
        <strain evidence="2">CBS 207.26</strain>
    </source>
</reference>
<gene>
    <name evidence="2" type="ORF">K469DRAFT_785843</name>
</gene>
<name>A0A6A6DUC7_9PEZI</name>
<accession>A0A6A6DUC7</accession>